<evidence type="ECO:0000259" key="7">
    <source>
        <dbReference type="PROSITE" id="PS50112"/>
    </source>
</evidence>
<feature type="domain" description="BHLH" evidence="8">
    <location>
        <begin position="32"/>
        <end position="85"/>
    </location>
</feature>
<dbReference type="SMART" id="SM00091">
    <property type="entry name" value="PAS"/>
    <property type="match status" value="2"/>
</dbReference>
<feature type="compositionally biased region" description="Low complexity" evidence="6">
    <location>
        <begin position="273"/>
        <end position="284"/>
    </location>
</feature>
<dbReference type="Gene3D" id="3.30.450.20">
    <property type="entry name" value="PAS domain"/>
    <property type="match status" value="2"/>
</dbReference>
<dbReference type="InterPro" id="IPR039091">
    <property type="entry name" value="AHR/AHRR"/>
</dbReference>
<protein>
    <submittedName>
        <fullName evidence="9">Aryl-hydrocarbon receptor protein</fullName>
    </submittedName>
</protein>
<dbReference type="GO" id="GO:0000976">
    <property type="term" value="F:transcription cis-regulatory region binding"/>
    <property type="evidence" value="ECO:0007669"/>
    <property type="project" value="TreeGrafter"/>
</dbReference>
<evidence type="ECO:0000313" key="9">
    <source>
        <dbReference type="EMBL" id="KAA0200711.1"/>
    </source>
</evidence>
<keyword evidence="5" id="KW-0539">Nucleus</keyword>
<evidence type="ECO:0000313" key="10">
    <source>
        <dbReference type="Proteomes" id="UP000728185"/>
    </source>
</evidence>
<comment type="subcellular location">
    <subcellularLocation>
        <location evidence="1">Nucleus</location>
    </subcellularLocation>
</comment>
<dbReference type="SMART" id="SM00353">
    <property type="entry name" value="HLH"/>
    <property type="match status" value="1"/>
</dbReference>
<comment type="caution">
    <text evidence="9">The sequence shown here is derived from an EMBL/GenBank/DDBJ whole genome shotgun (WGS) entry which is preliminary data.</text>
</comment>
<dbReference type="GO" id="GO:0005634">
    <property type="term" value="C:nucleus"/>
    <property type="evidence" value="ECO:0007669"/>
    <property type="project" value="UniProtKB-SubCell"/>
</dbReference>
<evidence type="ECO:0000256" key="3">
    <source>
        <dbReference type="ARBA" id="ARBA00023125"/>
    </source>
</evidence>
<feature type="compositionally biased region" description="Low complexity" evidence="6">
    <location>
        <begin position="1008"/>
        <end position="1023"/>
    </location>
</feature>
<dbReference type="GO" id="GO:0046983">
    <property type="term" value="F:protein dimerization activity"/>
    <property type="evidence" value="ECO:0007669"/>
    <property type="project" value="InterPro"/>
</dbReference>
<evidence type="ECO:0000256" key="6">
    <source>
        <dbReference type="SAM" id="MobiDB-lite"/>
    </source>
</evidence>
<name>A0A8E0S9K3_9TREM</name>
<evidence type="ECO:0000256" key="5">
    <source>
        <dbReference type="ARBA" id="ARBA00023242"/>
    </source>
</evidence>
<feature type="compositionally biased region" description="Polar residues" evidence="6">
    <location>
        <begin position="563"/>
        <end position="576"/>
    </location>
</feature>
<dbReference type="InterPro" id="IPR036638">
    <property type="entry name" value="HLH_DNA-bd_sf"/>
</dbReference>
<keyword evidence="10" id="KW-1185">Reference proteome</keyword>
<feature type="compositionally biased region" description="Polar residues" evidence="6">
    <location>
        <begin position="998"/>
        <end position="1007"/>
    </location>
</feature>
<dbReference type="PANTHER" id="PTHR10649">
    <property type="entry name" value="ARYL HYDROCARBON RECEPTOR"/>
    <property type="match status" value="1"/>
</dbReference>
<gene>
    <name evidence="9" type="ORF">FBUS_01524</name>
</gene>
<dbReference type="Proteomes" id="UP000728185">
    <property type="component" value="Unassembled WGS sequence"/>
</dbReference>
<evidence type="ECO:0000256" key="4">
    <source>
        <dbReference type="ARBA" id="ARBA00023163"/>
    </source>
</evidence>
<keyword evidence="9" id="KW-0675">Receptor</keyword>
<evidence type="ECO:0000259" key="8">
    <source>
        <dbReference type="PROSITE" id="PS50888"/>
    </source>
</evidence>
<dbReference type="PROSITE" id="PS50888">
    <property type="entry name" value="BHLH"/>
    <property type="match status" value="1"/>
</dbReference>
<dbReference type="CDD" id="cd00130">
    <property type="entry name" value="PAS"/>
    <property type="match status" value="2"/>
</dbReference>
<feature type="compositionally biased region" description="Polar residues" evidence="6">
    <location>
        <begin position="1037"/>
        <end position="1047"/>
    </location>
</feature>
<dbReference type="GO" id="GO:0034751">
    <property type="term" value="C:aryl hydrocarbon receptor complex"/>
    <property type="evidence" value="ECO:0007669"/>
    <property type="project" value="TreeGrafter"/>
</dbReference>
<keyword evidence="2" id="KW-0805">Transcription regulation</keyword>
<dbReference type="PROSITE" id="PS50112">
    <property type="entry name" value="PAS"/>
    <property type="match status" value="1"/>
</dbReference>
<dbReference type="Gene3D" id="4.10.280.10">
    <property type="entry name" value="Helix-loop-helix DNA-binding domain"/>
    <property type="match status" value="1"/>
</dbReference>
<feature type="region of interest" description="Disordered" evidence="6">
    <location>
        <begin position="1061"/>
        <end position="1096"/>
    </location>
</feature>
<proteinExistence type="predicted"/>
<sequence length="1096" mass="120957">MVDDWVIKTMYATKRRRKNPKSIKPIGAGSRHDQNAKSNPSKRHRERLNSELEHLASLLPFEQNVIVKLDKLSILRLAVSYLRMKCYFQSLSYDRVLTENRLVSHLYHCPFDLNRIEGEACLQALNGFIFIMSCDGEVFSVSKTVEHYLGFHQADILHQSVLELIHSEDREEFRRQLSWRNGLPLEMQSYTLNELMTREFAHHLRRRFTVRFRCLLDNTSGFITLELSGRLQFLHGQAYAHSNPGVGGSRSHHHHHHSHNHRGNNHHGDERIGANASNPSSSGSGNNYSMLPLGLFVVCSPLGPMPSLNGPQRDMTFKTKHQLDLTVTTIDSRTRLIFNYTDNDLQNFKVYDLLHPEDLHYVAQGHREVFKLGSIGLLVHRWLCKSGGWIWLQSRVRLVMKNAKQDHIIAIHRQLSQQEGMELLIRRSDEYKLPFPLLEPETLLSDDGTTGTNSRLASDYSGSLTASQINDLETNFISSIVNVAVKSGAGAQKTDKLCSSSPEKLDSCYSVSEGEALAPGVNPNSSSGIRCATDSRLVKTDSMSMRSARQLVSYPYTIPNPMIPTNASSSRTKQQIRTGGSSGRRKKQSGKGSSHPDQDLASVNCGSKSLALSLTSGALTPYAAGYGQSDGPTIYMQPDFTSLEASLLSGSSTNTFTGHSVGEGVQMSFDQVGYYLGWRSTTDNGYLPNPNSSLTHSTPQTVQSYSTDATSRIFPQGIPGHTGRMNYTGHGEADSPYGHYGTPYDAYSAAVAAAAVVAAANSCHSTNSTQVRNVTGGPANLSSCVGQAFPRFYSSLADQNGCMPGHVNLNDEVLENPQRSAPQFPRTLRDRAFSVNVAMDTDTPVADSYDMLKPTTRAEEANISFNQYLKPSEYGDVHLASKQEFIDYPSFQDHNDKVTQSFGSANALLAGVGSANQYDPMYQSMTNYDDSFGEKIYGNSLSETNNLRHTLASSLASVNSELQTASSLLDSKSHRERSWSDAEPSRLTSEEFYFRSSGPENPNAIINRSTSSACSSSSGRSATPGTQTDRVDYSLQTSTHASASESSPRWDLLSRDPNHMAFGSHLHGRSGSHASLSEQSSNQMVRNYSQPAETYA</sequence>
<dbReference type="SUPFAM" id="SSF47459">
    <property type="entry name" value="HLH, helix-loop-helix DNA-binding domain"/>
    <property type="match status" value="1"/>
</dbReference>
<keyword evidence="3" id="KW-0238">DNA-binding</keyword>
<dbReference type="CDD" id="cd19730">
    <property type="entry name" value="bHLH-PAS_spineless_like"/>
    <property type="match status" value="1"/>
</dbReference>
<dbReference type="OrthoDB" id="7788762at2759"/>
<evidence type="ECO:0000256" key="2">
    <source>
        <dbReference type="ARBA" id="ARBA00023015"/>
    </source>
</evidence>
<dbReference type="GO" id="GO:0004879">
    <property type="term" value="F:nuclear receptor activity"/>
    <property type="evidence" value="ECO:0007669"/>
    <property type="project" value="TreeGrafter"/>
</dbReference>
<dbReference type="Pfam" id="PF14598">
    <property type="entry name" value="PAS_11"/>
    <property type="match status" value="1"/>
</dbReference>
<dbReference type="AlphaFoldDB" id="A0A8E0S9K3"/>
<feature type="region of interest" description="Disordered" evidence="6">
    <location>
        <begin position="242"/>
        <end position="284"/>
    </location>
</feature>
<evidence type="ECO:0000256" key="1">
    <source>
        <dbReference type="ARBA" id="ARBA00004123"/>
    </source>
</evidence>
<dbReference type="FunFam" id="4.10.280.10:FF:000041">
    <property type="entry name" value="aryl hydrocarbon receptor repressor"/>
    <property type="match status" value="1"/>
</dbReference>
<dbReference type="InterPro" id="IPR000014">
    <property type="entry name" value="PAS"/>
</dbReference>
<feature type="domain" description="PAS" evidence="7">
    <location>
        <begin position="122"/>
        <end position="177"/>
    </location>
</feature>
<dbReference type="Pfam" id="PF00010">
    <property type="entry name" value="HLH"/>
    <property type="match status" value="1"/>
</dbReference>
<dbReference type="GO" id="GO:0006805">
    <property type="term" value="P:xenobiotic metabolic process"/>
    <property type="evidence" value="ECO:0007669"/>
    <property type="project" value="InterPro"/>
</dbReference>
<feature type="region of interest" description="Disordered" evidence="6">
    <location>
        <begin position="562"/>
        <end position="602"/>
    </location>
</feature>
<feature type="compositionally biased region" description="Polar residues" evidence="6">
    <location>
        <begin position="1072"/>
        <end position="1096"/>
    </location>
</feature>
<dbReference type="InterPro" id="IPR011598">
    <property type="entry name" value="bHLH_dom"/>
</dbReference>
<dbReference type="InterPro" id="IPR035965">
    <property type="entry name" value="PAS-like_dom_sf"/>
</dbReference>
<dbReference type="InterPro" id="IPR013767">
    <property type="entry name" value="PAS_fold"/>
</dbReference>
<reference evidence="9" key="1">
    <citation type="submission" date="2019-05" db="EMBL/GenBank/DDBJ databases">
        <title>Annotation for the trematode Fasciolopsis buski.</title>
        <authorList>
            <person name="Choi Y.-J."/>
        </authorList>
    </citation>
    <scope>NUCLEOTIDE SEQUENCE</scope>
    <source>
        <strain evidence="9">HT</strain>
        <tissue evidence="9">Whole worm</tissue>
    </source>
</reference>
<dbReference type="SUPFAM" id="SSF55785">
    <property type="entry name" value="PYP-like sensor domain (PAS domain)"/>
    <property type="match status" value="2"/>
</dbReference>
<feature type="compositionally biased region" description="Basic residues" evidence="6">
    <location>
        <begin position="250"/>
        <end position="265"/>
    </location>
</feature>
<feature type="region of interest" description="Disordered" evidence="6">
    <location>
        <begin position="993"/>
        <end position="1030"/>
    </location>
</feature>
<feature type="region of interest" description="Disordered" evidence="6">
    <location>
        <begin position="15"/>
        <end position="43"/>
    </location>
</feature>
<dbReference type="EMBL" id="LUCM01000344">
    <property type="protein sequence ID" value="KAA0200711.1"/>
    <property type="molecule type" value="Genomic_DNA"/>
</dbReference>
<dbReference type="PANTHER" id="PTHR10649:SF12">
    <property type="entry name" value="SPINELESS, ISOFORM C"/>
    <property type="match status" value="1"/>
</dbReference>
<organism evidence="9 10">
    <name type="scientific">Fasciolopsis buskii</name>
    <dbReference type="NCBI Taxonomy" id="27845"/>
    <lineage>
        <taxon>Eukaryota</taxon>
        <taxon>Metazoa</taxon>
        <taxon>Spiralia</taxon>
        <taxon>Lophotrochozoa</taxon>
        <taxon>Platyhelminthes</taxon>
        <taxon>Trematoda</taxon>
        <taxon>Digenea</taxon>
        <taxon>Plagiorchiida</taxon>
        <taxon>Echinostomata</taxon>
        <taxon>Echinostomatoidea</taxon>
        <taxon>Fasciolidae</taxon>
        <taxon>Fasciolopsis</taxon>
    </lineage>
</organism>
<dbReference type="Pfam" id="PF00989">
    <property type="entry name" value="PAS"/>
    <property type="match status" value="1"/>
</dbReference>
<keyword evidence="4" id="KW-0804">Transcription</keyword>
<accession>A0A8E0S9K3</accession>
<feature type="region of interest" description="Disordered" evidence="6">
    <location>
        <begin position="1037"/>
        <end position="1056"/>
    </location>
</feature>